<evidence type="ECO:0000256" key="2">
    <source>
        <dbReference type="ARBA" id="ARBA00005170"/>
    </source>
</evidence>
<evidence type="ECO:0000256" key="4">
    <source>
        <dbReference type="ARBA" id="ARBA00013204"/>
    </source>
</evidence>
<sequence length="81" mass="8856">MIGYYAPQIFNGPSVGGFHLHFLADDLSIGGHVLGFNVKDGELSLQALPKLNQELPSTSEEFMKHDFSKDDINGAINHAEN</sequence>
<evidence type="ECO:0000256" key="6">
    <source>
        <dbReference type="ARBA" id="ARBA00022793"/>
    </source>
</evidence>
<keyword evidence="6" id="KW-0210">Decarboxylase</keyword>
<evidence type="ECO:0000256" key="7">
    <source>
        <dbReference type="ARBA" id="ARBA00023061"/>
    </source>
</evidence>
<dbReference type="EC" id="4.1.1.5" evidence="4"/>
<dbReference type="GO" id="GO:0045151">
    <property type="term" value="P:acetoin biosynthetic process"/>
    <property type="evidence" value="ECO:0007669"/>
    <property type="project" value="UniProtKB-KW"/>
</dbReference>
<comment type="catalytic activity">
    <reaction evidence="1">
        <text>(2S)-2-acetolactate + H(+) = (R)-acetoin + CO2</text>
        <dbReference type="Rhea" id="RHEA:21580"/>
        <dbReference type="ChEBI" id="CHEBI:15378"/>
        <dbReference type="ChEBI" id="CHEBI:15686"/>
        <dbReference type="ChEBI" id="CHEBI:16526"/>
        <dbReference type="ChEBI" id="CHEBI:58476"/>
        <dbReference type="EC" id="4.1.1.5"/>
    </reaction>
</comment>
<dbReference type="RefSeq" id="WP_286135841.1">
    <property type="nucleotide sequence ID" value="NZ_BRPL01000002.1"/>
</dbReference>
<evidence type="ECO:0000313" key="10">
    <source>
        <dbReference type="Proteomes" id="UP001144204"/>
    </source>
</evidence>
<evidence type="ECO:0000256" key="5">
    <source>
        <dbReference type="ARBA" id="ARBA00020164"/>
    </source>
</evidence>
<dbReference type="SUPFAM" id="SSF117856">
    <property type="entry name" value="AF0104/ALDC/Ptd012-like"/>
    <property type="match status" value="1"/>
</dbReference>
<dbReference type="Gene3D" id="3.30.1330.80">
    <property type="entry name" value="Hypothetical protein, similar to alpha- acetolactate decarboxylase, domain 2"/>
    <property type="match status" value="1"/>
</dbReference>
<protein>
    <recommendedName>
        <fullName evidence="5">Alpha-acetolactate decarboxylase</fullName>
        <ecNumber evidence="4">4.1.1.5</ecNumber>
    </recommendedName>
</protein>
<dbReference type="Pfam" id="PF03306">
    <property type="entry name" value="AAL_decarboxy"/>
    <property type="match status" value="1"/>
</dbReference>
<dbReference type="PANTHER" id="PTHR35524">
    <property type="entry name" value="ALPHA-ACETOLACTATE DECARBOXYLASE"/>
    <property type="match status" value="1"/>
</dbReference>
<reference evidence="9" key="1">
    <citation type="submission" date="2022-07" db="EMBL/GenBank/DDBJ databases">
        <authorList>
            <person name="Kouya T."/>
            <person name="Ishiyama Y."/>
        </authorList>
    </citation>
    <scope>NUCLEOTIDE SEQUENCE</scope>
    <source>
        <strain evidence="9">WR16-4</strain>
    </source>
</reference>
<keyword evidence="8" id="KW-0456">Lyase</keyword>
<name>A0A9W6B0P2_9LACO</name>
<reference evidence="9" key="2">
    <citation type="journal article" date="2023" name="PLoS ONE">
        <title>Philodulcilactobacillus myokoensis gen. nov., sp. nov., a fructophilic, acidophilic, and agar-phobic lactic acid bacterium isolated from fermented vegetable extracts.</title>
        <authorList>
            <person name="Kouya T."/>
            <person name="Ishiyama Y."/>
            <person name="Ohashi S."/>
            <person name="Kumakubo R."/>
            <person name="Yamazaki T."/>
            <person name="Otaki T."/>
        </authorList>
    </citation>
    <scope>NUCLEOTIDE SEQUENCE</scope>
    <source>
        <strain evidence="9">WR16-4</strain>
    </source>
</reference>
<dbReference type="AlphaFoldDB" id="A0A9W6B0P2"/>
<organism evidence="9 10">
    <name type="scientific">Philodulcilactobacillus myokoensis</name>
    <dbReference type="NCBI Taxonomy" id="2929573"/>
    <lineage>
        <taxon>Bacteria</taxon>
        <taxon>Bacillati</taxon>
        <taxon>Bacillota</taxon>
        <taxon>Bacilli</taxon>
        <taxon>Lactobacillales</taxon>
        <taxon>Lactobacillaceae</taxon>
        <taxon>Philodulcilactobacillus</taxon>
    </lineage>
</organism>
<proteinExistence type="inferred from homology"/>
<dbReference type="EMBL" id="BRPL01000002">
    <property type="protein sequence ID" value="GLB46381.1"/>
    <property type="molecule type" value="Genomic_DNA"/>
</dbReference>
<evidence type="ECO:0000313" key="9">
    <source>
        <dbReference type="EMBL" id="GLB46381.1"/>
    </source>
</evidence>
<evidence type="ECO:0000256" key="3">
    <source>
        <dbReference type="ARBA" id="ARBA00007106"/>
    </source>
</evidence>
<dbReference type="GO" id="GO:0047605">
    <property type="term" value="F:acetolactate decarboxylase activity"/>
    <property type="evidence" value="ECO:0007669"/>
    <property type="project" value="UniProtKB-EC"/>
</dbReference>
<dbReference type="PANTHER" id="PTHR35524:SF1">
    <property type="entry name" value="ALPHA-ACETOLACTATE DECARBOXYLASE"/>
    <property type="match status" value="1"/>
</dbReference>
<keyword evidence="7" id="KW-0005">Acetoin biosynthesis</keyword>
<dbReference type="InterPro" id="IPR005128">
    <property type="entry name" value="Acetolactate_a_deCO2ase"/>
</dbReference>
<comment type="caution">
    <text evidence="9">The sequence shown here is derived from an EMBL/GenBank/DDBJ whole genome shotgun (WGS) entry which is preliminary data.</text>
</comment>
<evidence type="ECO:0000256" key="8">
    <source>
        <dbReference type="ARBA" id="ARBA00023239"/>
    </source>
</evidence>
<gene>
    <name evidence="9" type="ORF">WR164_03600</name>
</gene>
<comment type="pathway">
    <text evidence="2">Polyol metabolism; (R,R)-butane-2,3-diol biosynthesis; (R,R)-butane-2,3-diol from pyruvate: step 2/3.</text>
</comment>
<keyword evidence="10" id="KW-1185">Reference proteome</keyword>
<dbReference type="Proteomes" id="UP001144204">
    <property type="component" value="Unassembled WGS sequence"/>
</dbReference>
<comment type="similarity">
    <text evidence="3">Belongs to the alpha-acetolactate decarboxylase family.</text>
</comment>
<accession>A0A9W6B0P2</accession>
<evidence type="ECO:0000256" key="1">
    <source>
        <dbReference type="ARBA" id="ARBA00001784"/>
    </source>
</evidence>